<dbReference type="InterPro" id="IPR050143">
    <property type="entry name" value="TRIM/RBCC"/>
</dbReference>
<dbReference type="GeneTree" id="ENSGT01030000234669"/>
<proteinExistence type="predicted"/>
<dbReference type="AlphaFoldDB" id="K7FIQ2"/>
<evidence type="ECO:0000256" key="2">
    <source>
        <dbReference type="ARBA" id="ARBA00022771"/>
    </source>
</evidence>
<dbReference type="InterPro" id="IPR013083">
    <property type="entry name" value="Znf_RING/FYVE/PHD"/>
</dbReference>
<keyword evidence="2 4" id="KW-0863">Zinc-finger</keyword>
<evidence type="ECO:0000259" key="6">
    <source>
        <dbReference type="PROSITE" id="PS50089"/>
    </source>
</evidence>
<dbReference type="Ensembl" id="ENSPSIT00000007953.1">
    <property type="protein sequence ID" value="ENSPSIP00000007912.1"/>
    <property type="gene ID" value="ENSPSIG00000007229.1"/>
</dbReference>
<evidence type="ECO:0000256" key="3">
    <source>
        <dbReference type="ARBA" id="ARBA00022833"/>
    </source>
</evidence>
<dbReference type="eggNOG" id="KOG2177">
    <property type="taxonomic scope" value="Eukaryota"/>
</dbReference>
<dbReference type="PANTHER" id="PTHR24103">
    <property type="entry name" value="E3 UBIQUITIN-PROTEIN LIGASE TRIM"/>
    <property type="match status" value="1"/>
</dbReference>
<reference evidence="7" key="4">
    <citation type="submission" date="2025-09" db="UniProtKB">
        <authorList>
            <consortium name="Ensembl"/>
        </authorList>
    </citation>
    <scope>IDENTIFICATION</scope>
</reference>
<dbReference type="InterPro" id="IPR017907">
    <property type="entry name" value="Znf_RING_CS"/>
</dbReference>
<organism evidence="7 8">
    <name type="scientific">Pelodiscus sinensis</name>
    <name type="common">Chinese softshell turtle</name>
    <name type="synonym">Trionyx sinensis</name>
    <dbReference type="NCBI Taxonomy" id="13735"/>
    <lineage>
        <taxon>Eukaryota</taxon>
        <taxon>Metazoa</taxon>
        <taxon>Chordata</taxon>
        <taxon>Craniata</taxon>
        <taxon>Vertebrata</taxon>
        <taxon>Euteleostomi</taxon>
        <taxon>Archelosauria</taxon>
        <taxon>Testudinata</taxon>
        <taxon>Testudines</taxon>
        <taxon>Cryptodira</taxon>
        <taxon>Trionychia</taxon>
        <taxon>Trionychidae</taxon>
        <taxon>Pelodiscus</taxon>
    </lineage>
</organism>
<keyword evidence="8" id="KW-1185">Reference proteome</keyword>
<dbReference type="CDD" id="cd16594">
    <property type="entry name" value="RING-HC_TRIM7-like_C-IV"/>
    <property type="match status" value="1"/>
</dbReference>
<dbReference type="GO" id="GO:0008270">
    <property type="term" value="F:zinc ion binding"/>
    <property type="evidence" value="ECO:0007669"/>
    <property type="project" value="UniProtKB-KW"/>
</dbReference>
<feature type="coiled-coil region" evidence="5">
    <location>
        <begin position="135"/>
        <end position="162"/>
    </location>
</feature>
<feature type="coiled-coil region" evidence="5">
    <location>
        <begin position="192"/>
        <end position="241"/>
    </location>
</feature>
<dbReference type="SUPFAM" id="SSF57850">
    <property type="entry name" value="RING/U-box"/>
    <property type="match status" value="1"/>
</dbReference>
<accession>K7FIQ2</accession>
<keyword evidence="1" id="KW-0479">Metal-binding</keyword>
<keyword evidence="5" id="KW-0175">Coiled coil</keyword>
<reference evidence="7" key="3">
    <citation type="submission" date="2025-08" db="UniProtKB">
        <authorList>
            <consortium name="Ensembl"/>
        </authorList>
    </citation>
    <scope>IDENTIFICATION</scope>
</reference>
<dbReference type="OMA" id="REDEIPM"/>
<dbReference type="SUPFAM" id="SSF57845">
    <property type="entry name" value="B-box zinc-binding domain"/>
    <property type="match status" value="1"/>
</dbReference>
<feature type="domain" description="RING-type" evidence="6">
    <location>
        <begin position="16"/>
        <end position="57"/>
    </location>
</feature>
<evidence type="ECO:0000313" key="8">
    <source>
        <dbReference type="Proteomes" id="UP000007267"/>
    </source>
</evidence>
<dbReference type="EMBL" id="AGCU01070605">
    <property type="status" value="NOT_ANNOTATED_CDS"/>
    <property type="molecule type" value="Genomic_DNA"/>
</dbReference>
<evidence type="ECO:0000256" key="4">
    <source>
        <dbReference type="PROSITE-ProRule" id="PRU00175"/>
    </source>
</evidence>
<dbReference type="Gene3D" id="3.30.160.60">
    <property type="entry name" value="Classic Zinc Finger"/>
    <property type="match status" value="1"/>
</dbReference>
<reference evidence="8" key="1">
    <citation type="submission" date="2011-10" db="EMBL/GenBank/DDBJ databases">
        <authorList>
            <consortium name="Soft-shell Turtle Genome Consortium"/>
        </authorList>
    </citation>
    <scope>NUCLEOTIDE SEQUENCE [LARGE SCALE GENOMIC DNA]</scope>
    <source>
        <strain evidence="8">Daiwa-1</strain>
    </source>
</reference>
<dbReference type="PROSITE" id="PS50089">
    <property type="entry name" value="ZF_RING_2"/>
    <property type="match status" value="1"/>
</dbReference>
<protein>
    <recommendedName>
        <fullName evidence="6">RING-type domain-containing protein</fullName>
    </recommendedName>
</protein>
<dbReference type="Pfam" id="PF15227">
    <property type="entry name" value="zf-C3HC4_4"/>
    <property type="match status" value="1"/>
</dbReference>
<evidence type="ECO:0000256" key="1">
    <source>
        <dbReference type="ARBA" id="ARBA00022723"/>
    </source>
</evidence>
<evidence type="ECO:0000256" key="5">
    <source>
        <dbReference type="SAM" id="Coils"/>
    </source>
</evidence>
<reference evidence="8" key="2">
    <citation type="journal article" date="2013" name="Nat. Genet.">
        <title>The draft genomes of soft-shell turtle and green sea turtle yield insights into the development and evolution of the turtle-specific body plan.</title>
        <authorList>
            <person name="Wang Z."/>
            <person name="Pascual-Anaya J."/>
            <person name="Zadissa A."/>
            <person name="Li W."/>
            <person name="Niimura Y."/>
            <person name="Huang Z."/>
            <person name="Li C."/>
            <person name="White S."/>
            <person name="Xiong Z."/>
            <person name="Fang D."/>
            <person name="Wang B."/>
            <person name="Ming Y."/>
            <person name="Chen Y."/>
            <person name="Zheng Y."/>
            <person name="Kuraku S."/>
            <person name="Pignatelli M."/>
            <person name="Herrero J."/>
            <person name="Beal K."/>
            <person name="Nozawa M."/>
            <person name="Li Q."/>
            <person name="Wang J."/>
            <person name="Zhang H."/>
            <person name="Yu L."/>
            <person name="Shigenobu S."/>
            <person name="Wang J."/>
            <person name="Liu J."/>
            <person name="Flicek P."/>
            <person name="Searle S."/>
            <person name="Wang J."/>
            <person name="Kuratani S."/>
            <person name="Yin Y."/>
            <person name="Aken B."/>
            <person name="Zhang G."/>
            <person name="Irie N."/>
        </authorList>
    </citation>
    <scope>NUCLEOTIDE SEQUENCE [LARGE SCALE GENOMIC DNA]</scope>
    <source>
        <strain evidence="8">Daiwa-1</strain>
    </source>
</reference>
<dbReference type="Gene3D" id="3.30.40.10">
    <property type="entry name" value="Zinc/RING finger domain, C3HC4 (zinc finger)"/>
    <property type="match status" value="1"/>
</dbReference>
<dbReference type="Proteomes" id="UP000007267">
    <property type="component" value="Unassembled WGS sequence"/>
</dbReference>
<dbReference type="SMART" id="SM00184">
    <property type="entry name" value="RING"/>
    <property type="match status" value="1"/>
</dbReference>
<name>K7FIQ2_PELSI</name>
<dbReference type="InterPro" id="IPR001841">
    <property type="entry name" value="Znf_RING"/>
</dbReference>
<keyword evidence="3" id="KW-0862">Zinc</keyword>
<sequence>MAAVNTAKKLQDEVTCPICLEYFDDPVALDCDHSYCRACITQCWGGVTADVSCPECRRTFAQGNLRPDRKLRSFVDMARELQLQAGKEPAPERLCEKHQEPLKLFSREDEIPMCVLCGSHRDSCRGSCRRIPVLKLTIRETKEKLQAQLKTLRVEREKLLGLKVSREETSQEHLKQTQVERQKIVAEFQQLRQFLEEQERLLLAQLKKLDKELVRLQTDTVTKLSEQISRLSEQIRELEGKCQKPASEFLQEIRGTLTRCEKVRAQQPEEMAPELEERVRGFSQKVTALSESLREFK</sequence>
<dbReference type="PROSITE" id="PS00518">
    <property type="entry name" value="ZF_RING_1"/>
    <property type="match status" value="1"/>
</dbReference>
<evidence type="ECO:0000313" key="7">
    <source>
        <dbReference type="Ensembl" id="ENSPSIP00000007912.1"/>
    </source>
</evidence>